<evidence type="ECO:0000259" key="1">
    <source>
        <dbReference type="Pfam" id="PF08447"/>
    </source>
</evidence>
<dbReference type="InterPro" id="IPR013655">
    <property type="entry name" value="PAS_fold_3"/>
</dbReference>
<dbReference type="SUPFAM" id="SSF55785">
    <property type="entry name" value="PYP-like sensor domain (PAS domain)"/>
    <property type="match status" value="1"/>
</dbReference>
<keyword evidence="3" id="KW-1185">Reference proteome</keyword>
<reference evidence="2 3" key="1">
    <citation type="submission" date="2018-07" db="EMBL/GenBank/DDBJ databases">
        <title>Genomic Encyclopedia of Type Strains, Phase IV (KMG-IV): sequencing the most valuable type-strain genomes for metagenomic binning, comparative biology and taxonomic classification.</title>
        <authorList>
            <person name="Goeker M."/>
        </authorList>
    </citation>
    <scope>NUCLEOTIDE SEQUENCE [LARGE SCALE GENOMIC DNA]</scope>
    <source>
        <strain evidence="2 3">DSM 14364</strain>
    </source>
</reference>
<dbReference type="AlphaFoldDB" id="A0A370HIU8"/>
<dbReference type="InterPro" id="IPR000014">
    <property type="entry name" value="PAS"/>
</dbReference>
<dbReference type="Pfam" id="PF08447">
    <property type="entry name" value="PAS_3"/>
    <property type="match status" value="1"/>
</dbReference>
<gene>
    <name evidence="2" type="ORF">DES45_106189</name>
</gene>
<name>A0A370HIU8_9HYPH</name>
<evidence type="ECO:0000313" key="2">
    <source>
        <dbReference type="EMBL" id="RDI57875.1"/>
    </source>
</evidence>
<comment type="caution">
    <text evidence="2">The sequence shown here is derived from an EMBL/GenBank/DDBJ whole genome shotgun (WGS) entry which is preliminary data.</text>
</comment>
<dbReference type="Gene3D" id="3.30.450.20">
    <property type="entry name" value="PAS domain"/>
    <property type="match status" value="1"/>
</dbReference>
<dbReference type="Proteomes" id="UP000254925">
    <property type="component" value="Unassembled WGS sequence"/>
</dbReference>
<sequence length="262" mass="28112">MPPGEVEPDAVPAEDVRATLQRLFLEGPFQRSPQLRAFLSYVVDVTLAGRGSFLKSYSIATQALGRPVDFDPTTDAIVRVEAKRLRQVLAGIYADPACGLPVRIEIPVGRYEPVFHAAASATPDRIVFPPDCPVIGDRPRCSRPVVQGDGKLRAALAAARVVAWEFDPATGLVAHSDHARCLLGVDPGPAPEFQDLIHADDRERVVAGFGAALRTGGPFEQAFRMLRPDGCLVQVLARGDVVQVDPGQVPRLAGLLIEMGLA</sequence>
<dbReference type="EMBL" id="QQBB01000006">
    <property type="protein sequence ID" value="RDI57875.1"/>
    <property type="molecule type" value="Genomic_DNA"/>
</dbReference>
<accession>A0A370HIU8</accession>
<dbReference type="CDD" id="cd00130">
    <property type="entry name" value="PAS"/>
    <property type="match status" value="1"/>
</dbReference>
<evidence type="ECO:0000313" key="3">
    <source>
        <dbReference type="Proteomes" id="UP000254925"/>
    </source>
</evidence>
<organism evidence="2 3">
    <name type="scientific">Microvirga subterranea</name>
    <dbReference type="NCBI Taxonomy" id="186651"/>
    <lineage>
        <taxon>Bacteria</taxon>
        <taxon>Pseudomonadati</taxon>
        <taxon>Pseudomonadota</taxon>
        <taxon>Alphaproteobacteria</taxon>
        <taxon>Hyphomicrobiales</taxon>
        <taxon>Methylobacteriaceae</taxon>
        <taxon>Microvirga</taxon>
    </lineage>
</organism>
<feature type="domain" description="PAS fold-3" evidence="1">
    <location>
        <begin position="192"/>
        <end position="254"/>
    </location>
</feature>
<proteinExistence type="predicted"/>
<protein>
    <submittedName>
        <fullName evidence="2">PAS domain-containing protein</fullName>
    </submittedName>
</protein>
<dbReference type="InterPro" id="IPR035965">
    <property type="entry name" value="PAS-like_dom_sf"/>
</dbReference>